<keyword evidence="2" id="KW-0489">Methyltransferase</keyword>
<dbReference type="Proteomes" id="UP001642483">
    <property type="component" value="Unassembled WGS sequence"/>
</dbReference>
<sequence>MSMRISRSLLTMIRLFEGAKHTEAYASFRPQTPLKVAEIMMNYLKKRMPPSSSGLYQKMLDVGCGSGQSVKIFSPYFETLVGIDPSSNQIEMAKKNINDAKILFDVGFGEDIKFGNESVDLITTCQAIHWMDFQKFFNECHRTLKPDGCLLVHGYDRPRIFSHSSNKIKLDCAEAGNRAEKAFKRFYAKCKFHPRRTHIDDHYSRVFDSLQSDHKTKDESVTIQKTCSLADFISYIDTWSGYIKYLEDAKKVADGKVENILDIFIQTILQEWGLVGHKLDEINVDVIWNVFMIMSERPMFDAS</sequence>
<dbReference type="InterPro" id="IPR013216">
    <property type="entry name" value="Methyltransf_11"/>
</dbReference>
<comment type="similarity">
    <text evidence="1">Belongs to the methyltransferase superfamily.</text>
</comment>
<dbReference type="SUPFAM" id="SSF53335">
    <property type="entry name" value="S-adenosyl-L-methionine-dependent methyltransferases"/>
    <property type="match status" value="1"/>
</dbReference>
<gene>
    <name evidence="5" type="ORF">CVLEPA_LOCUS136</name>
</gene>
<protein>
    <recommendedName>
        <fullName evidence="4">Methyltransferase type 11 domain-containing protein</fullName>
    </recommendedName>
</protein>
<dbReference type="PANTHER" id="PTHR44942">
    <property type="entry name" value="METHYLTRANSF_11 DOMAIN-CONTAINING PROTEIN"/>
    <property type="match status" value="1"/>
</dbReference>
<dbReference type="CDD" id="cd02440">
    <property type="entry name" value="AdoMet_MTases"/>
    <property type="match status" value="1"/>
</dbReference>
<dbReference type="InterPro" id="IPR029063">
    <property type="entry name" value="SAM-dependent_MTases_sf"/>
</dbReference>
<dbReference type="EMBL" id="CAWYQH010000001">
    <property type="protein sequence ID" value="CAK8671117.1"/>
    <property type="molecule type" value="Genomic_DNA"/>
</dbReference>
<feature type="domain" description="Methyltransferase type 11" evidence="4">
    <location>
        <begin position="60"/>
        <end position="151"/>
    </location>
</feature>
<dbReference type="PANTHER" id="PTHR44942:SF4">
    <property type="entry name" value="METHYLTRANSFERASE TYPE 11 DOMAIN-CONTAINING PROTEIN"/>
    <property type="match status" value="1"/>
</dbReference>
<evidence type="ECO:0000313" key="6">
    <source>
        <dbReference type="Proteomes" id="UP001642483"/>
    </source>
</evidence>
<reference evidence="5 6" key="1">
    <citation type="submission" date="2024-02" db="EMBL/GenBank/DDBJ databases">
        <authorList>
            <person name="Daric V."/>
            <person name="Darras S."/>
        </authorList>
    </citation>
    <scope>NUCLEOTIDE SEQUENCE [LARGE SCALE GENOMIC DNA]</scope>
</reference>
<dbReference type="Gene3D" id="3.40.50.150">
    <property type="entry name" value="Vaccinia Virus protein VP39"/>
    <property type="match status" value="1"/>
</dbReference>
<comment type="caution">
    <text evidence="5">The sequence shown here is derived from an EMBL/GenBank/DDBJ whole genome shotgun (WGS) entry which is preliminary data.</text>
</comment>
<dbReference type="Pfam" id="PF08241">
    <property type="entry name" value="Methyltransf_11"/>
    <property type="match status" value="1"/>
</dbReference>
<proteinExistence type="inferred from homology"/>
<dbReference type="InterPro" id="IPR051052">
    <property type="entry name" value="Diverse_substrate_MTase"/>
</dbReference>
<accession>A0ABP0EYI1</accession>
<name>A0ABP0EYI1_CLALP</name>
<keyword evidence="6" id="KW-1185">Reference proteome</keyword>
<evidence type="ECO:0000256" key="2">
    <source>
        <dbReference type="ARBA" id="ARBA00022603"/>
    </source>
</evidence>
<evidence type="ECO:0000256" key="3">
    <source>
        <dbReference type="ARBA" id="ARBA00022679"/>
    </source>
</evidence>
<evidence type="ECO:0000259" key="4">
    <source>
        <dbReference type="Pfam" id="PF08241"/>
    </source>
</evidence>
<keyword evidence="3" id="KW-0808">Transferase</keyword>
<organism evidence="5 6">
    <name type="scientific">Clavelina lepadiformis</name>
    <name type="common">Light-bulb sea squirt</name>
    <name type="synonym">Ascidia lepadiformis</name>
    <dbReference type="NCBI Taxonomy" id="159417"/>
    <lineage>
        <taxon>Eukaryota</taxon>
        <taxon>Metazoa</taxon>
        <taxon>Chordata</taxon>
        <taxon>Tunicata</taxon>
        <taxon>Ascidiacea</taxon>
        <taxon>Aplousobranchia</taxon>
        <taxon>Clavelinidae</taxon>
        <taxon>Clavelina</taxon>
    </lineage>
</organism>
<evidence type="ECO:0000256" key="1">
    <source>
        <dbReference type="ARBA" id="ARBA00008361"/>
    </source>
</evidence>
<evidence type="ECO:0000313" key="5">
    <source>
        <dbReference type="EMBL" id="CAK8671117.1"/>
    </source>
</evidence>